<reference evidence="5" key="1">
    <citation type="submission" date="2025-08" db="UniProtKB">
        <authorList>
            <consortium name="RefSeq"/>
        </authorList>
    </citation>
    <scope>IDENTIFICATION</scope>
    <source>
        <tissue evidence="5">Whole body</tissue>
    </source>
</reference>
<dbReference type="SUPFAM" id="SSF52047">
    <property type="entry name" value="RNI-like"/>
    <property type="match status" value="1"/>
</dbReference>
<dbReference type="Proteomes" id="UP000694846">
    <property type="component" value="Unplaced"/>
</dbReference>
<dbReference type="GO" id="GO:0005829">
    <property type="term" value="C:cytosol"/>
    <property type="evidence" value="ECO:0007669"/>
    <property type="project" value="TreeGrafter"/>
</dbReference>
<keyword evidence="4" id="KW-1185">Reference proteome</keyword>
<evidence type="ECO:0000256" key="1">
    <source>
        <dbReference type="ARBA" id="ARBA00022468"/>
    </source>
</evidence>
<sequence length="464" mass="50620">MAWIPHTIPRSTLHAFSARQSSDVTDATDGNGIRSDDFGWARRTPKPLWTLTVDAMAADFALFPRALMDALTPTNAAYLAETLDTGLPVATVEHVLVDEYWRRRLNQLPLRQRPIGAPVTAVAEPARTVCLNELASRAVEDLESGRTAEGWPDELLVFGRHVTALRVGQLRTSEPADRNDSTFGDPVRADVGAVLGGLPELRSLSLCFGLPPLGARYHGLTVADLDAFGRGLTALPRLTALAVTGSRVDATRFETLSPHLALCDRLEEVDLSHCWLKCAGAASVACYAATARSLRSVTLRDNGVAADGVQSLAFMSVARRRNGYPAIELNLGMNNITDIGARYLASALASGTQPFTKLRIGTCNISEVGGVNIVESLAYDQGLRALEMNNNPLTLKVGIALHAALKTNFNIEYLSTQNCEFPARMAQFFNTIAYYNRNNKRTKLKYLNIEDLYDEIEEENVSSE</sequence>
<dbReference type="AlphaFoldDB" id="A0A8B8GIR6"/>
<accession>A0A8B8GIR6</accession>
<organism evidence="4 5">
    <name type="scientific">Sipha flava</name>
    <name type="common">yellow sugarcane aphid</name>
    <dbReference type="NCBI Taxonomy" id="143950"/>
    <lineage>
        <taxon>Eukaryota</taxon>
        <taxon>Metazoa</taxon>
        <taxon>Ecdysozoa</taxon>
        <taxon>Arthropoda</taxon>
        <taxon>Hexapoda</taxon>
        <taxon>Insecta</taxon>
        <taxon>Pterygota</taxon>
        <taxon>Neoptera</taxon>
        <taxon>Paraneoptera</taxon>
        <taxon>Hemiptera</taxon>
        <taxon>Sternorrhyncha</taxon>
        <taxon>Aphidomorpha</taxon>
        <taxon>Aphidoidea</taxon>
        <taxon>Aphididae</taxon>
        <taxon>Sipha</taxon>
    </lineage>
</organism>
<dbReference type="GO" id="GO:0005634">
    <property type="term" value="C:nucleus"/>
    <property type="evidence" value="ECO:0007669"/>
    <property type="project" value="TreeGrafter"/>
</dbReference>
<dbReference type="PANTHER" id="PTHR24113">
    <property type="entry name" value="RAN GTPASE-ACTIVATING PROTEIN 1"/>
    <property type="match status" value="1"/>
</dbReference>
<dbReference type="GO" id="GO:0006913">
    <property type="term" value="P:nucleocytoplasmic transport"/>
    <property type="evidence" value="ECO:0007669"/>
    <property type="project" value="TreeGrafter"/>
</dbReference>
<evidence type="ECO:0000256" key="2">
    <source>
        <dbReference type="ARBA" id="ARBA00022614"/>
    </source>
</evidence>
<dbReference type="GO" id="GO:0005096">
    <property type="term" value="F:GTPase activator activity"/>
    <property type="evidence" value="ECO:0007669"/>
    <property type="project" value="UniProtKB-KW"/>
</dbReference>
<keyword evidence="1" id="KW-0343">GTPase activation</keyword>
<dbReference type="OrthoDB" id="341587at2759"/>
<dbReference type="GO" id="GO:0031267">
    <property type="term" value="F:small GTPase binding"/>
    <property type="evidence" value="ECO:0007669"/>
    <property type="project" value="TreeGrafter"/>
</dbReference>
<dbReference type="SMART" id="SM00368">
    <property type="entry name" value="LRR_RI"/>
    <property type="match status" value="3"/>
</dbReference>
<keyword evidence="2" id="KW-0433">Leucine-rich repeat</keyword>
<dbReference type="InterPro" id="IPR001611">
    <property type="entry name" value="Leu-rich_rpt"/>
</dbReference>
<evidence type="ECO:0000313" key="5">
    <source>
        <dbReference type="RefSeq" id="XP_025423129.1"/>
    </source>
</evidence>
<dbReference type="Gene3D" id="3.80.10.10">
    <property type="entry name" value="Ribonuclease Inhibitor"/>
    <property type="match status" value="1"/>
</dbReference>
<dbReference type="Pfam" id="PF13516">
    <property type="entry name" value="LRR_6"/>
    <property type="match status" value="2"/>
</dbReference>
<evidence type="ECO:0000256" key="3">
    <source>
        <dbReference type="ARBA" id="ARBA00022737"/>
    </source>
</evidence>
<dbReference type="InterPro" id="IPR032675">
    <property type="entry name" value="LRR_dom_sf"/>
</dbReference>
<dbReference type="PANTHER" id="PTHR24113:SF12">
    <property type="entry name" value="RAN GTPASE-ACTIVATING PROTEIN 1"/>
    <property type="match status" value="1"/>
</dbReference>
<dbReference type="GeneID" id="112692618"/>
<dbReference type="RefSeq" id="XP_025423129.1">
    <property type="nucleotide sequence ID" value="XM_025567344.1"/>
</dbReference>
<evidence type="ECO:0000313" key="4">
    <source>
        <dbReference type="Proteomes" id="UP000694846"/>
    </source>
</evidence>
<keyword evidence="3" id="KW-0677">Repeat</keyword>
<name>A0A8B8GIR6_9HEMI</name>
<dbReference type="GO" id="GO:0048471">
    <property type="term" value="C:perinuclear region of cytoplasm"/>
    <property type="evidence" value="ECO:0007669"/>
    <property type="project" value="TreeGrafter"/>
</dbReference>
<gene>
    <name evidence="5" type="primary">LOC112692618</name>
</gene>
<proteinExistence type="predicted"/>
<dbReference type="InterPro" id="IPR027038">
    <property type="entry name" value="RanGap"/>
</dbReference>
<protein>
    <submittedName>
        <fullName evidence="5">Uncharacterized protein LOC112692618</fullName>
    </submittedName>
</protein>